<accession>D9I668</accession>
<sequence length="149" mass="17298">MNYLQDHLDTVQPRMETNLKQMSHLVDREQALFELRTTICSASRQYGATRALAEIFNPNTDLFVGMNLRMVEDFQRRLGHKKFLYSTINTVNTDGLRGRQEVKSMTRIFMDVSMSSMLGRNTKIVRRTMQMLDEFMALLGNPNVIFVVV</sequence>
<dbReference type="KEGG" id="vg:10323121"/>
<keyword evidence="2" id="KW-1185">Reference proteome</keyword>
<evidence type="ECO:0000313" key="2">
    <source>
        <dbReference type="Proteomes" id="UP000000330"/>
    </source>
</evidence>
<dbReference type="GeneID" id="10323121"/>
<gene>
    <name evidence="1" type="ORF">Acj133p134</name>
</gene>
<proteinExistence type="predicted"/>
<reference evidence="1 2" key="1">
    <citation type="journal article" date="2010" name="Virol. J.">
        <title>Genomes of the T4-related bacteriophages as windows on microbial genome evolution.</title>
        <authorList>
            <person name="Petrov V.M."/>
            <person name="Ratnayaka S."/>
            <person name="Nolan J.M."/>
            <person name="Miller E.S."/>
            <person name="Karam J.D."/>
        </authorList>
    </citation>
    <scope>NUCLEOTIDE SEQUENCE [LARGE SCALE GENOMIC DNA]</scope>
    <source>
        <strain evidence="1">Acj133</strain>
    </source>
</reference>
<organism evidence="1 2">
    <name type="scientific">Acinetobacter phage 133</name>
    <dbReference type="NCBI Taxonomy" id="2919552"/>
    <lineage>
        <taxon>Viruses</taxon>
        <taxon>Duplodnaviria</taxon>
        <taxon>Heunggongvirae</taxon>
        <taxon>Uroviricota</taxon>
        <taxon>Caudoviricetes</taxon>
        <taxon>Pantevenvirales</taxon>
        <taxon>Straboviridae</taxon>
        <taxon>Tevenvirinae</taxon>
        <taxon>Centumtrigintavirus</taxon>
        <taxon>Centumtrigintavirus cv133</taxon>
        <taxon>Acinetobacter virus 133</taxon>
    </lineage>
</organism>
<name>D9I668_9CAUD</name>
<dbReference type="EMBL" id="HM114315">
    <property type="protein sequence ID" value="ADJ19449.1"/>
    <property type="molecule type" value="Genomic_DNA"/>
</dbReference>
<evidence type="ECO:0000313" key="1">
    <source>
        <dbReference type="EMBL" id="ADJ19449.1"/>
    </source>
</evidence>
<protein>
    <submittedName>
        <fullName evidence="1">Uncharacterized protein</fullName>
    </submittedName>
</protein>
<dbReference type="RefSeq" id="YP_004300715.1">
    <property type="nucleotide sequence ID" value="NC_015250.1"/>
</dbReference>
<dbReference type="Proteomes" id="UP000000330">
    <property type="component" value="Segment"/>
</dbReference>